<comment type="caution">
    <text evidence="1">The sequence shown here is derived from an EMBL/GenBank/DDBJ whole genome shotgun (WGS) entry which is preliminary data.</text>
</comment>
<proteinExistence type="predicted"/>
<keyword evidence="2" id="KW-1185">Reference proteome</keyword>
<protein>
    <submittedName>
        <fullName evidence="1">Uncharacterized protein</fullName>
    </submittedName>
</protein>
<reference evidence="1" key="1">
    <citation type="submission" date="2020-06" db="EMBL/GenBank/DDBJ databases">
        <title>WGS assembly of Ceratodon purpureus strain R40.</title>
        <authorList>
            <person name="Carey S.B."/>
            <person name="Jenkins J."/>
            <person name="Shu S."/>
            <person name="Lovell J.T."/>
            <person name="Sreedasyam A."/>
            <person name="Maumus F."/>
            <person name="Tiley G.P."/>
            <person name="Fernandez-Pozo N."/>
            <person name="Barry K."/>
            <person name="Chen C."/>
            <person name="Wang M."/>
            <person name="Lipzen A."/>
            <person name="Daum C."/>
            <person name="Saski C.A."/>
            <person name="Payton A.C."/>
            <person name="Mcbreen J.C."/>
            <person name="Conrad R.E."/>
            <person name="Kollar L.M."/>
            <person name="Olsson S."/>
            <person name="Huttunen S."/>
            <person name="Landis J.B."/>
            <person name="Wickett N.J."/>
            <person name="Johnson M.G."/>
            <person name="Rensing S.A."/>
            <person name="Grimwood J."/>
            <person name="Schmutz J."/>
            <person name="Mcdaniel S.F."/>
        </authorList>
    </citation>
    <scope>NUCLEOTIDE SEQUENCE</scope>
    <source>
        <strain evidence="1">R40</strain>
    </source>
</reference>
<accession>A0A8T0GXT0</accession>
<sequence length="98" mass="11314">MVDTPTKLFHNTSNINHILTVHERLGRYLLDTLFVEVVGWECGVFIAYCKVPNRNWSPSIFLSSLITRHNRSSNIDFSIRKLPDPLLLLSRFPLPSHP</sequence>
<evidence type="ECO:0000313" key="1">
    <source>
        <dbReference type="EMBL" id="KAG0562924.1"/>
    </source>
</evidence>
<dbReference type="AlphaFoldDB" id="A0A8T0GXT0"/>
<dbReference type="Proteomes" id="UP000822688">
    <property type="component" value="Chromosome 9"/>
</dbReference>
<name>A0A8T0GXT0_CERPU</name>
<gene>
    <name evidence="1" type="ORF">KC19_9G183300</name>
</gene>
<organism evidence="1 2">
    <name type="scientific">Ceratodon purpureus</name>
    <name type="common">Fire moss</name>
    <name type="synonym">Dicranum purpureum</name>
    <dbReference type="NCBI Taxonomy" id="3225"/>
    <lineage>
        <taxon>Eukaryota</taxon>
        <taxon>Viridiplantae</taxon>
        <taxon>Streptophyta</taxon>
        <taxon>Embryophyta</taxon>
        <taxon>Bryophyta</taxon>
        <taxon>Bryophytina</taxon>
        <taxon>Bryopsida</taxon>
        <taxon>Dicranidae</taxon>
        <taxon>Pseudoditrichales</taxon>
        <taxon>Ditrichaceae</taxon>
        <taxon>Ceratodon</taxon>
    </lineage>
</organism>
<evidence type="ECO:0000313" key="2">
    <source>
        <dbReference type="Proteomes" id="UP000822688"/>
    </source>
</evidence>
<dbReference type="EMBL" id="CM026430">
    <property type="protein sequence ID" value="KAG0562924.1"/>
    <property type="molecule type" value="Genomic_DNA"/>
</dbReference>